<comment type="caution">
    <text evidence="4">The sequence shown here is derived from an EMBL/GenBank/DDBJ whole genome shotgun (WGS) entry which is preliminary data.</text>
</comment>
<name>A0AAN8XKP6_HALRR</name>
<feature type="coiled-coil region" evidence="1">
    <location>
        <begin position="295"/>
        <end position="359"/>
    </location>
</feature>
<evidence type="ECO:0000259" key="3">
    <source>
        <dbReference type="PROSITE" id="PS50940"/>
    </source>
</evidence>
<dbReference type="InterPro" id="IPR002557">
    <property type="entry name" value="Chitin-bd_dom"/>
</dbReference>
<evidence type="ECO:0000313" key="5">
    <source>
        <dbReference type="Proteomes" id="UP001381693"/>
    </source>
</evidence>
<evidence type="ECO:0000256" key="1">
    <source>
        <dbReference type="SAM" id="Coils"/>
    </source>
</evidence>
<protein>
    <recommendedName>
        <fullName evidence="3">Chitin-binding type-2 domain-containing protein</fullName>
    </recommendedName>
</protein>
<feature type="domain" description="Chitin-binding type-2" evidence="3">
    <location>
        <begin position="11"/>
        <end position="73"/>
    </location>
</feature>
<feature type="compositionally biased region" description="Polar residues" evidence="2">
    <location>
        <begin position="102"/>
        <end position="112"/>
    </location>
</feature>
<dbReference type="AlphaFoldDB" id="A0AAN8XKP6"/>
<dbReference type="InterPro" id="IPR036508">
    <property type="entry name" value="Chitin-bd_dom_sf"/>
</dbReference>
<dbReference type="SUPFAM" id="SSF57625">
    <property type="entry name" value="Invertebrate chitin-binding proteins"/>
    <property type="match status" value="1"/>
</dbReference>
<evidence type="ECO:0000313" key="4">
    <source>
        <dbReference type="EMBL" id="KAK7083448.1"/>
    </source>
</evidence>
<feature type="region of interest" description="Disordered" evidence="2">
    <location>
        <begin position="95"/>
        <end position="120"/>
    </location>
</feature>
<reference evidence="4 5" key="1">
    <citation type="submission" date="2023-11" db="EMBL/GenBank/DDBJ databases">
        <title>Halocaridina rubra genome assembly.</title>
        <authorList>
            <person name="Smith C."/>
        </authorList>
    </citation>
    <scope>NUCLEOTIDE SEQUENCE [LARGE SCALE GENOMIC DNA]</scope>
    <source>
        <strain evidence="4">EP-1</strain>
        <tissue evidence="4">Whole</tissue>
    </source>
</reference>
<proteinExistence type="predicted"/>
<dbReference type="GO" id="GO:0005576">
    <property type="term" value="C:extracellular region"/>
    <property type="evidence" value="ECO:0007669"/>
    <property type="project" value="InterPro"/>
</dbReference>
<evidence type="ECO:0000256" key="2">
    <source>
        <dbReference type="SAM" id="MobiDB-lite"/>
    </source>
</evidence>
<keyword evidence="1" id="KW-0175">Coiled coil</keyword>
<dbReference type="Proteomes" id="UP001381693">
    <property type="component" value="Unassembled WGS sequence"/>
</dbReference>
<dbReference type="GO" id="GO:0008061">
    <property type="term" value="F:chitin binding"/>
    <property type="evidence" value="ECO:0007669"/>
    <property type="project" value="InterPro"/>
</dbReference>
<sequence>TRGEEASSNTNVHCTESGVFPIQGTCRKYYECYKWNRQFELRPLECLPDMYFDEVSSSCRTLLPSYTPPQCQNRTNTVSKNADTLRRYQFPIHNPDVDSTQHPEITSSQHSEVSPGLSEVVPYTPQSVSTEFPELSTTSLSISPAYGISESHPAFNSSQIDIANNETYSCVDKNCTFVNTSETGLEIIPSTLPSLPALTICNYSNIVSNYTTLLLSPPLRESLEYQTEFNKLTKRYNIILEKVKTNSLIWSSGESILGGIKNVYSRSSEYERDFNRMFEIYQREILKPFNTEELIEQLQGDIRELQEDIKDNREGLNMTDNPRVMRFFTNNILAKEQQILRKQEELDRSSKEARDLEEILYFLGRVKNDATTIENLVKSTNIKIQTLSSTHKNDLEELEQFSTQVKASLQTLIEEEKEHETDLSLNREKLESIDLLKDSQDDVLDTLNNDTRANTLEIRRFQDEMNRKQEEFENKVEILCSENILTFHLEKKKKRITVENKQRECDRILRRKGISLDILHEQTEMQRLLDENKHKQLRISTILSERKNANKYIQDLVNIEPGLNTKIQETNSELLNVRLLFKALMHLITSANHANDALTDISDIFPKTFHQFEHTVNEIDLMNSIGKAAENNQQRHAAKLEIEEKVLELQSQIALIEAGGDMMTCI</sequence>
<feature type="non-terminal residue" evidence="4">
    <location>
        <position position="1"/>
    </location>
</feature>
<gene>
    <name evidence="4" type="ORF">SK128_000447</name>
</gene>
<dbReference type="Gene3D" id="2.170.140.10">
    <property type="entry name" value="Chitin binding domain"/>
    <property type="match status" value="1"/>
</dbReference>
<dbReference type="PROSITE" id="PS50940">
    <property type="entry name" value="CHIT_BIND_II"/>
    <property type="match status" value="1"/>
</dbReference>
<organism evidence="4 5">
    <name type="scientific">Halocaridina rubra</name>
    <name type="common">Hawaiian red shrimp</name>
    <dbReference type="NCBI Taxonomy" id="373956"/>
    <lineage>
        <taxon>Eukaryota</taxon>
        <taxon>Metazoa</taxon>
        <taxon>Ecdysozoa</taxon>
        <taxon>Arthropoda</taxon>
        <taxon>Crustacea</taxon>
        <taxon>Multicrustacea</taxon>
        <taxon>Malacostraca</taxon>
        <taxon>Eumalacostraca</taxon>
        <taxon>Eucarida</taxon>
        <taxon>Decapoda</taxon>
        <taxon>Pleocyemata</taxon>
        <taxon>Caridea</taxon>
        <taxon>Atyoidea</taxon>
        <taxon>Atyidae</taxon>
        <taxon>Halocaridina</taxon>
    </lineage>
</organism>
<dbReference type="EMBL" id="JAXCGZ010003017">
    <property type="protein sequence ID" value="KAK7083448.1"/>
    <property type="molecule type" value="Genomic_DNA"/>
</dbReference>
<accession>A0AAN8XKP6</accession>
<keyword evidence="5" id="KW-1185">Reference proteome</keyword>